<evidence type="ECO:0000313" key="2">
    <source>
        <dbReference type="Proteomes" id="UP000694941"/>
    </source>
</evidence>
<dbReference type="PANTHER" id="PTHR22933:SF43">
    <property type="entry name" value="LP10131P"/>
    <property type="match status" value="1"/>
</dbReference>
<proteinExistence type="predicted"/>
<evidence type="ECO:0000259" key="1">
    <source>
        <dbReference type="PROSITE" id="PS50940"/>
    </source>
</evidence>
<dbReference type="InterPro" id="IPR052976">
    <property type="entry name" value="Scoloptoxin-like"/>
</dbReference>
<dbReference type="SUPFAM" id="SSF57625">
    <property type="entry name" value="Invertebrate chitin-binding proteins"/>
    <property type="match status" value="1"/>
</dbReference>
<dbReference type="InterPro" id="IPR036508">
    <property type="entry name" value="Chitin-bd_dom_sf"/>
</dbReference>
<dbReference type="GeneID" id="106460713"/>
<feature type="domain" description="Chitin-binding type-2" evidence="1">
    <location>
        <begin position="29"/>
        <end position="96"/>
    </location>
</feature>
<accession>A0ABM1B6Q0</accession>
<dbReference type="Pfam" id="PF01607">
    <property type="entry name" value="CBM_14"/>
    <property type="match status" value="1"/>
</dbReference>
<gene>
    <name evidence="3" type="primary">LOC106460713</name>
</gene>
<reference evidence="3" key="1">
    <citation type="submission" date="2025-08" db="UniProtKB">
        <authorList>
            <consortium name="RefSeq"/>
        </authorList>
    </citation>
    <scope>IDENTIFICATION</scope>
    <source>
        <tissue evidence="3">Muscle</tissue>
    </source>
</reference>
<evidence type="ECO:0000313" key="3">
    <source>
        <dbReference type="RefSeq" id="XP_013775903.1"/>
    </source>
</evidence>
<organism evidence="2 3">
    <name type="scientific">Limulus polyphemus</name>
    <name type="common">Atlantic horseshoe crab</name>
    <dbReference type="NCBI Taxonomy" id="6850"/>
    <lineage>
        <taxon>Eukaryota</taxon>
        <taxon>Metazoa</taxon>
        <taxon>Ecdysozoa</taxon>
        <taxon>Arthropoda</taxon>
        <taxon>Chelicerata</taxon>
        <taxon>Merostomata</taxon>
        <taxon>Xiphosura</taxon>
        <taxon>Limulidae</taxon>
        <taxon>Limulus</taxon>
    </lineage>
</organism>
<dbReference type="InterPro" id="IPR002557">
    <property type="entry name" value="Chitin-bd_dom"/>
</dbReference>
<sequence length="129" mass="14629">MNCVLLQAKRSAYELPDGAELIIGPMKTTFSCEGRHSGYYGDVDNRCEIFHICHPQILPDDTLQVGHWSFFCGNQTVFNQLTFTCAFPEEAVPCVYTPDFYYLNDRIGDEKAFFLTEADLAKANSLKKN</sequence>
<dbReference type="PROSITE" id="PS50940">
    <property type="entry name" value="CHIT_BIND_II"/>
    <property type="match status" value="1"/>
</dbReference>
<name>A0ABM1B6Q0_LIMPO</name>
<keyword evidence="2" id="KW-1185">Reference proteome</keyword>
<dbReference type="Proteomes" id="UP000694941">
    <property type="component" value="Unplaced"/>
</dbReference>
<dbReference type="PANTHER" id="PTHR22933">
    <property type="entry name" value="FI18007P1-RELATED"/>
    <property type="match status" value="1"/>
</dbReference>
<protein>
    <submittedName>
        <fullName evidence="3">Uncharacterized protein LOC106460713</fullName>
    </submittedName>
</protein>
<dbReference type="SMART" id="SM00494">
    <property type="entry name" value="ChtBD2"/>
    <property type="match status" value="1"/>
</dbReference>
<dbReference type="RefSeq" id="XP_013775903.1">
    <property type="nucleotide sequence ID" value="XM_013920449.1"/>
</dbReference>